<evidence type="ECO:0000256" key="2">
    <source>
        <dbReference type="SAM" id="Phobius"/>
    </source>
</evidence>
<sequence length="199" mass="22472">MGRTMADLPQDLFTPAEQAAVWGDGGRERTEFGTAERGAEHGSAAFSERSRRRCRLCFTALVGCFLEFFLVFGGRATVPETETTSQSKDSVIQNLLVSLTNEIRGKFEVSEHNQEKIGESCVALETKLNMLTERISRIETVVAEQETRVSANFQGIAQFVRKEKVFQEKLESLENNLQRNNIRLLMFLKMWRARTSGAT</sequence>
<dbReference type="EMBL" id="JANPWB010000008">
    <property type="protein sequence ID" value="KAJ1163884.1"/>
    <property type="molecule type" value="Genomic_DNA"/>
</dbReference>
<keyword evidence="2" id="KW-0472">Membrane</keyword>
<organism evidence="3 4">
    <name type="scientific">Pleurodeles waltl</name>
    <name type="common">Iberian ribbed newt</name>
    <dbReference type="NCBI Taxonomy" id="8319"/>
    <lineage>
        <taxon>Eukaryota</taxon>
        <taxon>Metazoa</taxon>
        <taxon>Chordata</taxon>
        <taxon>Craniata</taxon>
        <taxon>Vertebrata</taxon>
        <taxon>Euteleostomi</taxon>
        <taxon>Amphibia</taxon>
        <taxon>Batrachia</taxon>
        <taxon>Caudata</taxon>
        <taxon>Salamandroidea</taxon>
        <taxon>Salamandridae</taxon>
        <taxon>Pleurodelinae</taxon>
        <taxon>Pleurodeles</taxon>
    </lineage>
</organism>
<gene>
    <name evidence="3" type="ORF">NDU88_004336</name>
</gene>
<dbReference type="Proteomes" id="UP001066276">
    <property type="component" value="Chromosome 4_2"/>
</dbReference>
<feature type="transmembrane region" description="Helical" evidence="2">
    <location>
        <begin position="56"/>
        <end position="78"/>
    </location>
</feature>
<name>A0AAV7SIJ2_PLEWA</name>
<accession>A0AAV7SIJ2</accession>
<keyword evidence="1" id="KW-0175">Coiled coil</keyword>
<dbReference type="AlphaFoldDB" id="A0AAV7SIJ2"/>
<keyword evidence="4" id="KW-1185">Reference proteome</keyword>
<keyword evidence="2" id="KW-1133">Transmembrane helix</keyword>
<protein>
    <submittedName>
        <fullName evidence="3">Uncharacterized protein</fullName>
    </submittedName>
</protein>
<evidence type="ECO:0000313" key="3">
    <source>
        <dbReference type="EMBL" id="KAJ1163884.1"/>
    </source>
</evidence>
<keyword evidence="2" id="KW-0812">Transmembrane</keyword>
<comment type="caution">
    <text evidence="3">The sequence shown here is derived from an EMBL/GenBank/DDBJ whole genome shotgun (WGS) entry which is preliminary data.</text>
</comment>
<proteinExistence type="predicted"/>
<reference evidence="3" key="1">
    <citation type="journal article" date="2022" name="bioRxiv">
        <title>Sequencing and chromosome-scale assembly of the giantPleurodeles waltlgenome.</title>
        <authorList>
            <person name="Brown T."/>
            <person name="Elewa A."/>
            <person name="Iarovenko S."/>
            <person name="Subramanian E."/>
            <person name="Araus A.J."/>
            <person name="Petzold A."/>
            <person name="Susuki M."/>
            <person name="Suzuki K.-i.T."/>
            <person name="Hayashi T."/>
            <person name="Toyoda A."/>
            <person name="Oliveira C."/>
            <person name="Osipova E."/>
            <person name="Leigh N.D."/>
            <person name="Simon A."/>
            <person name="Yun M.H."/>
        </authorList>
    </citation>
    <scope>NUCLEOTIDE SEQUENCE</scope>
    <source>
        <strain evidence="3">20211129_DDA</strain>
        <tissue evidence="3">Liver</tissue>
    </source>
</reference>
<feature type="coiled-coil region" evidence="1">
    <location>
        <begin position="128"/>
        <end position="183"/>
    </location>
</feature>
<evidence type="ECO:0000256" key="1">
    <source>
        <dbReference type="SAM" id="Coils"/>
    </source>
</evidence>
<evidence type="ECO:0000313" key="4">
    <source>
        <dbReference type="Proteomes" id="UP001066276"/>
    </source>
</evidence>